<evidence type="ECO:0000256" key="1">
    <source>
        <dbReference type="SAM" id="Phobius"/>
    </source>
</evidence>
<keyword evidence="3" id="KW-1185">Reference proteome</keyword>
<dbReference type="EMBL" id="REFC01000012">
    <property type="protein sequence ID" value="RMA64281.1"/>
    <property type="molecule type" value="Genomic_DNA"/>
</dbReference>
<dbReference type="OrthoDB" id="1404833at2"/>
<gene>
    <name evidence="2" type="ORF">BXY75_1154</name>
</gene>
<evidence type="ECO:0000313" key="2">
    <source>
        <dbReference type="EMBL" id="RMA64281.1"/>
    </source>
</evidence>
<evidence type="ECO:0000313" key="3">
    <source>
        <dbReference type="Proteomes" id="UP000271339"/>
    </source>
</evidence>
<dbReference type="Gene3D" id="1.25.40.10">
    <property type="entry name" value="Tetratricopeptide repeat domain"/>
    <property type="match status" value="1"/>
</dbReference>
<accession>A0A3L9YU52</accession>
<dbReference type="InterPro" id="IPR011990">
    <property type="entry name" value="TPR-like_helical_dom_sf"/>
</dbReference>
<reference evidence="2 3" key="1">
    <citation type="submission" date="2018-10" db="EMBL/GenBank/DDBJ databases">
        <title>Genomic Encyclopedia of Archaeal and Bacterial Type Strains, Phase II (KMG-II): from individual species to whole genera.</title>
        <authorList>
            <person name="Goeker M."/>
        </authorList>
    </citation>
    <scope>NUCLEOTIDE SEQUENCE [LARGE SCALE GENOMIC DNA]</scope>
    <source>
        <strain evidence="2 3">DSM 23424</strain>
    </source>
</reference>
<feature type="transmembrane region" description="Helical" evidence="1">
    <location>
        <begin position="46"/>
        <end position="66"/>
    </location>
</feature>
<keyword evidence="1" id="KW-0812">Transmembrane</keyword>
<feature type="transmembrane region" description="Helical" evidence="1">
    <location>
        <begin position="21"/>
        <end position="40"/>
    </location>
</feature>
<name>A0A3L9YU52_9FLAO</name>
<dbReference type="RefSeq" id="WP_121906740.1">
    <property type="nucleotide sequence ID" value="NZ_REFC01000012.1"/>
</dbReference>
<dbReference type="SUPFAM" id="SSF48452">
    <property type="entry name" value="TPR-like"/>
    <property type="match status" value="1"/>
</dbReference>
<feature type="transmembrane region" description="Helical" evidence="1">
    <location>
        <begin position="95"/>
        <end position="115"/>
    </location>
</feature>
<dbReference type="AlphaFoldDB" id="A0A3L9YU52"/>
<organism evidence="2 3">
    <name type="scientific">Ulvibacter antarcticus</name>
    <dbReference type="NCBI Taxonomy" id="442714"/>
    <lineage>
        <taxon>Bacteria</taxon>
        <taxon>Pseudomonadati</taxon>
        <taxon>Bacteroidota</taxon>
        <taxon>Flavobacteriia</taxon>
        <taxon>Flavobacteriales</taxon>
        <taxon>Flavobacteriaceae</taxon>
        <taxon>Ulvibacter</taxon>
    </lineage>
</organism>
<comment type="caution">
    <text evidence="2">The sequence shown here is derived from an EMBL/GenBank/DDBJ whole genome shotgun (WGS) entry which is preliminary data.</text>
</comment>
<keyword evidence="1" id="KW-1133">Transmembrane helix</keyword>
<sequence>MKLKTFFKQCHKKEVFKMLTIYVVSSWLILQVLAVISEPLSLPSKSVTYAIITLLVVFPVYVFYIWKIKVVPTYIVPEETDEDVDQKKKKEFKRMYFSVLSVITVMCFISVSLIVNTNFRQASSVTKVNQSDKIAVLKFGNNTGNPDFDIVSKMASDWIMHGITQNNAGQVISQDVLNEYNAALNVDSSTEDVNALVRKYLNPSKIISGNFYLKNGKLLFQSILKDGKNDTSLIAFEADECSTDDALACIDDLKESIVGFLVTEGRSKEMLQETPPKYDAYKYLLEAKTSATNDEYLTLLNKAIAADPSYFEPKVLRVAQYYNMGRYVQADSLLRAIQPDSHNNKRQLNILSTYSALLKGNNKNVYNSILKEYTIAPFDLKSNKSAMVITMQFVNRPKDVASIFNEIKMDSIDLRNCKDCVDRVYINSLADIELKKYNDVISMLEPITSPTENTFLLKPYLIACIRAGLNSKITTMLSKIGLMSSSEMLADINLLCGKEYLLLGKDEAANDYFKKAVVAASEASDEKIKADALFYQQDFSEAKNIYQKLLADNPKDAETLTQLAICQFKIGMKNHEEGYLENIESLRGPYSYGQIDYALACYFVVKNDEEKLIQHLMKSVADGNIYTPSTFQNDPRFVNYKNSEAFIRILNFWH</sequence>
<protein>
    <submittedName>
        <fullName evidence="2">Tetratricopeptide repeat protein</fullName>
    </submittedName>
</protein>
<proteinExistence type="predicted"/>
<dbReference type="Proteomes" id="UP000271339">
    <property type="component" value="Unassembled WGS sequence"/>
</dbReference>
<keyword evidence="1" id="KW-0472">Membrane</keyword>